<organism evidence="1">
    <name type="scientific">Zea mays</name>
    <name type="common">Maize</name>
    <dbReference type="NCBI Taxonomy" id="4577"/>
    <lineage>
        <taxon>Eukaryota</taxon>
        <taxon>Viridiplantae</taxon>
        <taxon>Streptophyta</taxon>
        <taxon>Embryophyta</taxon>
        <taxon>Tracheophyta</taxon>
        <taxon>Spermatophyta</taxon>
        <taxon>Magnoliopsida</taxon>
        <taxon>Liliopsida</taxon>
        <taxon>Poales</taxon>
        <taxon>Poaceae</taxon>
        <taxon>PACMAD clade</taxon>
        <taxon>Panicoideae</taxon>
        <taxon>Andropogonodae</taxon>
        <taxon>Andropogoneae</taxon>
        <taxon>Tripsacinae</taxon>
        <taxon>Zea</taxon>
    </lineage>
</organism>
<name>A0A3L6G3U5_MAIZE</name>
<dbReference type="Proteomes" id="UP000251960">
    <property type="component" value="Chromosome 2"/>
</dbReference>
<protein>
    <submittedName>
        <fullName evidence="1">Uncharacterized protein</fullName>
    </submittedName>
</protein>
<evidence type="ECO:0000313" key="1">
    <source>
        <dbReference type="EMBL" id="PWZ41808.1"/>
    </source>
</evidence>
<sequence length="54" mass="6172">MIANAVILVSSTIYIWKIKDKKRAYPVWKTPTCVVSKEEINEVFFGEIPDSSLI</sequence>
<dbReference type="AlphaFoldDB" id="A0A3L6G3U5"/>
<accession>A0A3L6G3U5</accession>
<comment type="caution">
    <text evidence="1">The sequence shown here is derived from an EMBL/GenBank/DDBJ whole genome shotgun (WGS) entry which is preliminary data.</text>
</comment>
<dbReference type="EMBL" id="NCVQ01000003">
    <property type="protein sequence ID" value="PWZ41808.1"/>
    <property type="molecule type" value="Genomic_DNA"/>
</dbReference>
<gene>
    <name evidence="1" type="ORF">Zm00014a_006770</name>
</gene>
<proteinExistence type="predicted"/>
<reference evidence="1" key="1">
    <citation type="journal article" date="2018" name="Nat. Genet.">
        <title>Extensive intraspecific gene order and gene structural variations between Mo17 and other maize genomes.</title>
        <authorList>
            <person name="Sun S."/>
            <person name="Zhou Y."/>
            <person name="Chen J."/>
            <person name="Shi J."/>
            <person name="Zhao H."/>
            <person name="Zhao H."/>
            <person name="Song W."/>
            <person name="Zhang M."/>
            <person name="Cui Y."/>
            <person name="Dong X."/>
            <person name="Liu H."/>
            <person name="Ma X."/>
            <person name="Jiao Y."/>
            <person name="Wang B."/>
            <person name="Wei X."/>
            <person name="Stein J.C."/>
            <person name="Glaubitz J.C."/>
            <person name="Lu F."/>
            <person name="Yu G."/>
            <person name="Liang C."/>
            <person name="Fengler K."/>
            <person name="Li B."/>
            <person name="Rafalski A."/>
            <person name="Schnable P.S."/>
            <person name="Ware D.H."/>
            <person name="Buckler E.S."/>
            <person name="Lai J."/>
        </authorList>
    </citation>
    <scope>NUCLEOTIDE SEQUENCE [LARGE SCALE GENOMIC DNA]</scope>
    <source>
        <tissue evidence="1">Seedling</tissue>
    </source>
</reference>